<reference evidence="7 8" key="1">
    <citation type="submission" date="2020-02" db="EMBL/GenBank/DDBJ databases">
        <authorList>
            <person name="Kim M.K."/>
        </authorList>
    </citation>
    <scope>NUCLEOTIDE SEQUENCE [LARGE SCALE GENOMIC DNA]</scope>
    <source>
        <strain evidence="7 8">17J57-3</strain>
    </source>
</reference>
<evidence type="ECO:0000313" key="7">
    <source>
        <dbReference type="EMBL" id="NEX62752.1"/>
    </source>
</evidence>
<comment type="function">
    <text evidence="1">Plays a role in synthesis, processing and/or stability of 23S rRNA.</text>
</comment>
<sequence>MIAGFPGSAWSMDALVIDAFEFCRLKEHRTGKIQVADLPRLAQESVGQAGSVDWSLQGGYSSRGHPQLVLKVDGSVRLMCQRCLTPFDSTIDSGATLVLAPDEGSADEMDAMLADENVEVIVGSHEFSIAELVEDDALLAVPLAPKHETCPDQLAAPLPEGEKKPSPFAVLKDLKKS</sequence>
<dbReference type="AlphaFoldDB" id="A0A6B3SWI4"/>
<evidence type="ECO:0000256" key="6">
    <source>
        <dbReference type="SAM" id="MobiDB-lite"/>
    </source>
</evidence>
<dbReference type="GO" id="GO:0005829">
    <property type="term" value="C:cytosol"/>
    <property type="evidence" value="ECO:0007669"/>
    <property type="project" value="TreeGrafter"/>
</dbReference>
<comment type="caution">
    <text evidence="7">The sequence shown here is derived from an EMBL/GenBank/DDBJ whole genome shotgun (WGS) entry which is preliminary data.</text>
</comment>
<dbReference type="PANTHER" id="PTHR38099">
    <property type="entry name" value="LARGE RIBOSOMAL RNA SUBUNIT ACCUMULATION PROTEIN YCED"/>
    <property type="match status" value="1"/>
</dbReference>
<accession>A0A6B3SWI4</accession>
<dbReference type="GO" id="GO:0042254">
    <property type="term" value="P:ribosome biogenesis"/>
    <property type="evidence" value="ECO:0007669"/>
    <property type="project" value="UniProtKB-KW"/>
</dbReference>
<dbReference type="InterPro" id="IPR039255">
    <property type="entry name" value="YceD_bac"/>
</dbReference>
<keyword evidence="8" id="KW-1185">Reference proteome</keyword>
<gene>
    <name evidence="7" type="ORF">G3574_16820</name>
</gene>
<evidence type="ECO:0000256" key="2">
    <source>
        <dbReference type="ARBA" id="ARBA00010740"/>
    </source>
</evidence>
<evidence type="ECO:0000256" key="3">
    <source>
        <dbReference type="ARBA" id="ARBA00015716"/>
    </source>
</evidence>
<comment type="similarity">
    <text evidence="2">Belongs to the DUF177 domain family.</text>
</comment>
<keyword evidence="4" id="KW-0690">Ribosome biogenesis</keyword>
<dbReference type="EMBL" id="JAAIVB010000055">
    <property type="protein sequence ID" value="NEX62752.1"/>
    <property type="molecule type" value="Genomic_DNA"/>
</dbReference>
<organism evidence="7 8">
    <name type="scientific">Noviherbaspirillum galbum</name>
    <dbReference type="NCBI Taxonomy" id="2709383"/>
    <lineage>
        <taxon>Bacteria</taxon>
        <taxon>Pseudomonadati</taxon>
        <taxon>Pseudomonadota</taxon>
        <taxon>Betaproteobacteria</taxon>
        <taxon>Burkholderiales</taxon>
        <taxon>Oxalobacteraceae</taxon>
        <taxon>Noviherbaspirillum</taxon>
    </lineage>
</organism>
<proteinExistence type="inferred from homology"/>
<evidence type="ECO:0000256" key="4">
    <source>
        <dbReference type="ARBA" id="ARBA00022517"/>
    </source>
</evidence>
<protein>
    <recommendedName>
        <fullName evidence="3">Large ribosomal RNA subunit accumulation protein YceD</fullName>
    </recommendedName>
    <alternativeName>
        <fullName evidence="5">23S rRNA accumulation protein YceD</fullName>
    </alternativeName>
</protein>
<dbReference type="Pfam" id="PF02620">
    <property type="entry name" value="YceD"/>
    <property type="match status" value="1"/>
</dbReference>
<evidence type="ECO:0000256" key="5">
    <source>
        <dbReference type="ARBA" id="ARBA00031841"/>
    </source>
</evidence>
<dbReference type="InterPro" id="IPR003772">
    <property type="entry name" value="YceD"/>
</dbReference>
<dbReference type="PANTHER" id="PTHR38099:SF1">
    <property type="entry name" value="LARGE RIBOSOMAL RNA SUBUNIT ACCUMULATION PROTEIN YCED"/>
    <property type="match status" value="1"/>
</dbReference>
<feature type="region of interest" description="Disordered" evidence="6">
    <location>
        <begin position="151"/>
        <end position="177"/>
    </location>
</feature>
<dbReference type="Proteomes" id="UP000482155">
    <property type="component" value="Unassembled WGS sequence"/>
</dbReference>
<evidence type="ECO:0000313" key="8">
    <source>
        <dbReference type="Proteomes" id="UP000482155"/>
    </source>
</evidence>
<name>A0A6B3SWI4_9BURK</name>
<evidence type="ECO:0000256" key="1">
    <source>
        <dbReference type="ARBA" id="ARBA00002868"/>
    </source>
</evidence>